<evidence type="ECO:0000259" key="1">
    <source>
        <dbReference type="Pfam" id="PF01510"/>
    </source>
</evidence>
<dbReference type="CDD" id="cd06583">
    <property type="entry name" value="PGRP"/>
    <property type="match status" value="1"/>
</dbReference>
<gene>
    <name evidence="2" type="ORF">MYF79_24615</name>
</gene>
<organism evidence="2 3">
    <name type="scientific">Chitinophaga filiformis</name>
    <name type="common">Myxococcus filiformis</name>
    <name type="synonym">Flexibacter filiformis</name>
    <dbReference type="NCBI Taxonomy" id="104663"/>
    <lineage>
        <taxon>Bacteria</taxon>
        <taxon>Pseudomonadati</taxon>
        <taxon>Bacteroidota</taxon>
        <taxon>Chitinophagia</taxon>
        <taxon>Chitinophagales</taxon>
        <taxon>Chitinophagaceae</taxon>
        <taxon>Chitinophaga</taxon>
    </lineage>
</organism>
<dbReference type="EC" id="3.5.1.28" evidence="2"/>
<dbReference type="EMBL" id="CP095855">
    <property type="protein sequence ID" value="UPK68141.1"/>
    <property type="molecule type" value="Genomic_DNA"/>
</dbReference>
<keyword evidence="3" id="KW-1185">Reference proteome</keyword>
<dbReference type="SUPFAM" id="SSF55846">
    <property type="entry name" value="N-acetylmuramoyl-L-alanine amidase-like"/>
    <property type="match status" value="1"/>
</dbReference>
<dbReference type="Pfam" id="PF01510">
    <property type="entry name" value="Amidase_2"/>
    <property type="match status" value="1"/>
</dbReference>
<name>A0ABY4I065_CHIFI</name>
<proteinExistence type="predicted"/>
<protein>
    <submittedName>
        <fullName evidence="2">N-acetylmuramoyl-L-alanine amidase</fullName>
        <ecNumber evidence="2">3.5.1.28</ecNumber>
    </submittedName>
</protein>
<evidence type="ECO:0000313" key="2">
    <source>
        <dbReference type="EMBL" id="UPK68141.1"/>
    </source>
</evidence>
<sequence length="143" mass="16485">MRRIDFIVIHCTATPQDTRPEAIQHYWKEYLKWKNPGYHYLIEASGDVRQLATEERICNGVAGHNANSIHVSYIGGVDADNKPLDNRTPAQRQSMRVLIIKLKKQYPQAQIQGHRDFPFVKKACPCFDARQEFNDFTAIVNSI</sequence>
<accession>A0ABY4I065</accession>
<dbReference type="RefSeq" id="WP_247810481.1">
    <property type="nucleotide sequence ID" value="NZ_CP095855.1"/>
</dbReference>
<dbReference type="InterPro" id="IPR002502">
    <property type="entry name" value="Amidase_domain"/>
</dbReference>
<dbReference type="InterPro" id="IPR036505">
    <property type="entry name" value="Amidase/PGRP_sf"/>
</dbReference>
<evidence type="ECO:0000313" key="3">
    <source>
        <dbReference type="Proteomes" id="UP000830198"/>
    </source>
</evidence>
<feature type="domain" description="N-acetylmuramoyl-L-alanine amidase" evidence="1">
    <location>
        <begin position="2"/>
        <end position="125"/>
    </location>
</feature>
<keyword evidence="2" id="KW-0378">Hydrolase</keyword>
<dbReference type="Proteomes" id="UP000830198">
    <property type="component" value="Chromosome"/>
</dbReference>
<dbReference type="Gene3D" id="3.40.80.10">
    <property type="entry name" value="Peptidoglycan recognition protein-like"/>
    <property type="match status" value="1"/>
</dbReference>
<reference evidence="2 3" key="1">
    <citation type="submission" date="2022-04" db="EMBL/GenBank/DDBJ databases">
        <title>The arsenic-methylating capacity of Chitinophaga filiformis YT5 during chitin decomposition.</title>
        <authorList>
            <person name="Chen G."/>
            <person name="Liang Y."/>
        </authorList>
    </citation>
    <scope>NUCLEOTIDE SEQUENCE [LARGE SCALE GENOMIC DNA]</scope>
    <source>
        <strain evidence="2 3">YT5</strain>
    </source>
</reference>
<dbReference type="GO" id="GO:0008745">
    <property type="term" value="F:N-acetylmuramoyl-L-alanine amidase activity"/>
    <property type="evidence" value="ECO:0007669"/>
    <property type="project" value="UniProtKB-EC"/>
</dbReference>